<gene>
    <name evidence="2" type="ORF">QR46_4635</name>
</gene>
<keyword evidence="1" id="KW-0732">Signal</keyword>
<dbReference type="AlphaFoldDB" id="A0A132NMT4"/>
<accession>A0A132NMT4</accession>
<protein>
    <submittedName>
        <fullName evidence="2">Variant-specific surface protein</fullName>
    </submittedName>
</protein>
<proteinExistence type="predicted"/>
<dbReference type="EMBL" id="JXTI01000193">
    <property type="protein sequence ID" value="KWX11395.1"/>
    <property type="molecule type" value="Genomic_DNA"/>
</dbReference>
<comment type="caution">
    <text evidence="2">The sequence shown here is derived from an EMBL/GenBank/DDBJ whole genome shotgun (WGS) entry which is preliminary data.</text>
</comment>
<reference evidence="2 3" key="1">
    <citation type="journal article" date="2015" name="Mol. Biochem. Parasitol.">
        <title>Identification of polymorphic genes for use in assemblage B genotyping assays through comparative genomics of multiple assemblage B Giardia duodenalis isolates.</title>
        <authorList>
            <person name="Wielinga C."/>
            <person name="Thompson R.C."/>
            <person name="Monis P."/>
            <person name="Ryan U."/>
        </authorList>
    </citation>
    <scope>NUCLEOTIDE SEQUENCE [LARGE SCALE GENOMIC DNA]</scope>
    <source>
        <strain evidence="2 3">BAH15c1</strain>
    </source>
</reference>
<feature type="signal peptide" evidence="1">
    <location>
        <begin position="1"/>
        <end position="16"/>
    </location>
</feature>
<sequence length="80" mass="8536">MIVVVLMVINALTEHANRVLQTTSSTWGAATIPKLLLAASCAPRQLSPAFAIPPTLTAGTSLCWGQQTRTRTCRSPLSML</sequence>
<organism evidence="2 3">
    <name type="scientific">Giardia duodenalis assemblage B</name>
    <dbReference type="NCBI Taxonomy" id="1394984"/>
    <lineage>
        <taxon>Eukaryota</taxon>
        <taxon>Metamonada</taxon>
        <taxon>Diplomonadida</taxon>
        <taxon>Hexamitidae</taxon>
        <taxon>Giardiinae</taxon>
        <taxon>Giardia</taxon>
    </lineage>
</organism>
<evidence type="ECO:0000313" key="3">
    <source>
        <dbReference type="Proteomes" id="UP000070089"/>
    </source>
</evidence>
<name>A0A132NMT4_GIAIN</name>
<feature type="chain" id="PRO_5007799922" evidence="1">
    <location>
        <begin position="17"/>
        <end position="80"/>
    </location>
</feature>
<dbReference type="Proteomes" id="UP000070089">
    <property type="component" value="Unassembled WGS sequence"/>
</dbReference>
<evidence type="ECO:0000313" key="2">
    <source>
        <dbReference type="EMBL" id="KWX11395.1"/>
    </source>
</evidence>
<dbReference type="VEuPathDB" id="GiardiaDB:QR46_4635"/>
<evidence type="ECO:0000256" key="1">
    <source>
        <dbReference type="SAM" id="SignalP"/>
    </source>
</evidence>